<name>W1YKU9_9ZZZZ</name>
<dbReference type="EMBL" id="AZMM01003695">
    <property type="protein sequence ID" value="ETJ42340.1"/>
    <property type="molecule type" value="Genomic_DNA"/>
</dbReference>
<feature type="transmembrane region" description="Helical" evidence="1">
    <location>
        <begin position="71"/>
        <end position="93"/>
    </location>
</feature>
<keyword evidence="1" id="KW-1133">Transmembrane helix</keyword>
<evidence type="ECO:0000313" key="2">
    <source>
        <dbReference type="EMBL" id="ETJ42340.1"/>
    </source>
</evidence>
<sequence length="117" mass="13342">IVLRKQPFFIVWGISMNSYGYNNHNKLLVSKIIVLIADYVSIVLGTLAAYYLRLNLPFLPVSPHFKVDEIYVYGIIPFVFLAILLLNNAYSVVSPYWDTMKNLFRSITIGVVVSIVL</sequence>
<feature type="transmembrane region" description="Helical" evidence="1">
    <location>
        <begin position="32"/>
        <end position="51"/>
    </location>
</feature>
<feature type="non-terminal residue" evidence="2">
    <location>
        <position position="1"/>
    </location>
</feature>
<reference evidence="2" key="1">
    <citation type="submission" date="2013-12" db="EMBL/GenBank/DDBJ databases">
        <title>A Varibaculum cambriense genome reconstructed from a premature infant gut community with otherwise low bacterial novelty that shifts toward anaerobic metabolism during the third week of life.</title>
        <authorList>
            <person name="Brown C.T."/>
            <person name="Sharon I."/>
            <person name="Thomas B.C."/>
            <person name="Castelle C.J."/>
            <person name="Morowitz M.J."/>
            <person name="Banfield J.F."/>
        </authorList>
    </citation>
    <scope>NUCLEOTIDE SEQUENCE</scope>
</reference>
<keyword evidence="1" id="KW-0472">Membrane</keyword>
<keyword evidence="2" id="KW-0808">Transferase</keyword>
<feature type="non-terminal residue" evidence="2">
    <location>
        <position position="117"/>
    </location>
</feature>
<comment type="caution">
    <text evidence="2">The sequence shown here is derived from an EMBL/GenBank/DDBJ whole genome shotgun (WGS) entry which is preliminary data.</text>
</comment>
<gene>
    <name evidence="2" type="ORF">Q604_UNBC03695G0001</name>
</gene>
<dbReference type="GO" id="GO:0016740">
    <property type="term" value="F:transferase activity"/>
    <property type="evidence" value="ECO:0007669"/>
    <property type="project" value="UniProtKB-KW"/>
</dbReference>
<proteinExistence type="predicted"/>
<accession>W1YKU9</accession>
<evidence type="ECO:0000256" key="1">
    <source>
        <dbReference type="SAM" id="Phobius"/>
    </source>
</evidence>
<keyword evidence="1" id="KW-0812">Transmembrane</keyword>
<organism evidence="2">
    <name type="scientific">human gut metagenome</name>
    <dbReference type="NCBI Taxonomy" id="408170"/>
    <lineage>
        <taxon>unclassified sequences</taxon>
        <taxon>metagenomes</taxon>
        <taxon>organismal metagenomes</taxon>
    </lineage>
</organism>
<dbReference type="AlphaFoldDB" id="W1YKU9"/>
<protein>
    <submittedName>
        <fullName evidence="2">Undecaprenyl-phosphate galactose phosphotransferase Galactosyl-P-P-undecaprenol synthetase</fullName>
    </submittedName>
</protein>